<accession>A0A9Q0IJN2</accession>
<evidence type="ECO:0000259" key="12">
    <source>
        <dbReference type="Pfam" id="PF15269"/>
    </source>
</evidence>
<evidence type="ECO:0000256" key="10">
    <source>
        <dbReference type="ARBA" id="ARBA00040216"/>
    </source>
</evidence>
<keyword evidence="14" id="KW-1185">Reference proteome</keyword>
<comment type="subcellular location">
    <subcellularLocation>
        <location evidence="1">Nucleus</location>
    </subcellularLocation>
</comment>
<evidence type="ECO:0000256" key="6">
    <source>
        <dbReference type="ARBA" id="ARBA00023015"/>
    </source>
</evidence>
<feature type="region of interest" description="Disordered" evidence="11">
    <location>
        <begin position="60"/>
        <end position="193"/>
    </location>
</feature>
<dbReference type="Proteomes" id="UP001148018">
    <property type="component" value="Unassembled WGS sequence"/>
</dbReference>
<keyword evidence="4" id="KW-0221">Differentiation</keyword>
<dbReference type="InterPro" id="IPR039363">
    <property type="entry name" value="ZNF750"/>
</dbReference>
<evidence type="ECO:0000256" key="8">
    <source>
        <dbReference type="ARBA" id="ARBA00023163"/>
    </source>
</evidence>
<feature type="compositionally biased region" description="Polar residues" evidence="11">
    <location>
        <begin position="385"/>
        <end position="406"/>
    </location>
</feature>
<dbReference type="OrthoDB" id="8933073at2759"/>
<reference evidence="13" key="1">
    <citation type="submission" date="2022-07" db="EMBL/GenBank/DDBJ databases">
        <title>Chromosome-level genome of Muraenolepis orangiensis.</title>
        <authorList>
            <person name="Kim J."/>
        </authorList>
    </citation>
    <scope>NUCLEOTIDE SEQUENCE</scope>
    <source>
        <strain evidence="13">KU_S4_2022</strain>
        <tissue evidence="13">Muscle</tissue>
    </source>
</reference>
<feature type="compositionally biased region" description="Basic and acidic residues" evidence="11">
    <location>
        <begin position="441"/>
        <end position="453"/>
    </location>
</feature>
<keyword evidence="6" id="KW-0805">Transcription regulation</keyword>
<evidence type="ECO:0000256" key="4">
    <source>
        <dbReference type="ARBA" id="ARBA00022782"/>
    </source>
</evidence>
<dbReference type="GO" id="GO:0008270">
    <property type="term" value="F:zinc ion binding"/>
    <property type="evidence" value="ECO:0007669"/>
    <property type="project" value="UniProtKB-KW"/>
</dbReference>
<evidence type="ECO:0000256" key="9">
    <source>
        <dbReference type="ARBA" id="ARBA00023242"/>
    </source>
</evidence>
<keyword evidence="9" id="KW-0539">Nucleus</keyword>
<dbReference type="GO" id="GO:1990841">
    <property type="term" value="F:promoter-specific chromatin binding"/>
    <property type="evidence" value="ECO:0007669"/>
    <property type="project" value="TreeGrafter"/>
</dbReference>
<feature type="region of interest" description="Disordered" evidence="11">
    <location>
        <begin position="550"/>
        <end position="630"/>
    </location>
</feature>
<evidence type="ECO:0000256" key="2">
    <source>
        <dbReference type="ARBA" id="ARBA00022723"/>
    </source>
</evidence>
<dbReference type="GO" id="GO:0005634">
    <property type="term" value="C:nucleus"/>
    <property type="evidence" value="ECO:0007669"/>
    <property type="project" value="UniProtKB-SubCell"/>
</dbReference>
<sequence>MEVALERKPKRPHYIPRPPGKPFKYQCFQCPFTCNEKSHLFNHMKYNLCKNSISLLSQKGGQAARQAKPLAKSTPPGPPAATLKDGGPTASPEVGPDGGPQQPESKVEERGSGDDNEEVDVGRNSPFRKDGPELLKAEREKDENKEANAPSRPSAFSPVTPNRDNSEVLTSSPAAQQAEEQAGPPHGNHAFPWTPLSGPIPFKSFGSPMVPQYSSYLLSEHPLLYSSYYVPENHGANPASFRSDFLEPQRPLVPQPITPTPHPSLFPQYPYRYCPSIHPGPSLHYNLYRSHELSMPIPRSRYLPLDLYNPAFGPKGYELYMHQRSNNSDPQGTPAEGHGNQERGEDKAPRLSPVTGCSASGSPDRPIPSHNLQRDTDAPHYTVLGEQQSTIDRQHSTATPLQQTRVDMSKEHTEQGLLLQPRHADQRSTENRSYSTTSLPEEYHGSSLEHDYKVGGPEPNVAPLNLSTRAPEKESSPPSDDCPDGEQQGREEEELPLNLSLRASLCGAQDRHASTQRSPSANSDASDEPGDSQRQTAALALCQLASATSSYGAGASAAATVADGPVEDRPVTDAPPKGSPCPEPVPAHKPGQTARDRGVKRKHAALAVQKSTATRHKTAKKAMRRRPRCS</sequence>
<evidence type="ECO:0000256" key="5">
    <source>
        <dbReference type="ARBA" id="ARBA00022833"/>
    </source>
</evidence>
<gene>
    <name evidence="13" type="ORF">NHX12_032242</name>
</gene>
<dbReference type="PANTHER" id="PTHR14678:SF1">
    <property type="entry name" value="ZINC FINGER PROTEIN 750"/>
    <property type="match status" value="1"/>
</dbReference>
<feature type="compositionally biased region" description="Low complexity" evidence="11">
    <location>
        <begin position="550"/>
        <end position="562"/>
    </location>
</feature>
<dbReference type="EMBL" id="JANIIK010000047">
    <property type="protein sequence ID" value="KAJ3601269.1"/>
    <property type="molecule type" value="Genomic_DNA"/>
</dbReference>
<dbReference type="GO" id="GO:0001228">
    <property type="term" value="F:DNA-binding transcription activator activity, RNA polymerase II-specific"/>
    <property type="evidence" value="ECO:0007669"/>
    <property type="project" value="TreeGrafter"/>
</dbReference>
<comment type="caution">
    <text evidence="13">The sequence shown here is derived from an EMBL/GenBank/DDBJ whole genome shotgun (WGS) entry which is preliminary data.</text>
</comment>
<evidence type="ECO:0000256" key="7">
    <source>
        <dbReference type="ARBA" id="ARBA00023159"/>
    </source>
</evidence>
<feature type="region of interest" description="Disordered" evidence="11">
    <location>
        <begin position="321"/>
        <end position="536"/>
    </location>
</feature>
<evidence type="ECO:0000256" key="11">
    <source>
        <dbReference type="SAM" id="MobiDB-lite"/>
    </source>
</evidence>
<dbReference type="Pfam" id="PF15269">
    <property type="entry name" value="zf-C2H2_7"/>
    <property type="match status" value="1"/>
</dbReference>
<feature type="compositionally biased region" description="Polar residues" evidence="11">
    <location>
        <begin position="515"/>
        <end position="524"/>
    </location>
</feature>
<evidence type="ECO:0000313" key="14">
    <source>
        <dbReference type="Proteomes" id="UP001148018"/>
    </source>
</evidence>
<evidence type="ECO:0000256" key="1">
    <source>
        <dbReference type="ARBA" id="ARBA00004123"/>
    </source>
</evidence>
<dbReference type="GO" id="GO:0000978">
    <property type="term" value="F:RNA polymerase II cis-regulatory region sequence-specific DNA binding"/>
    <property type="evidence" value="ECO:0007669"/>
    <property type="project" value="TreeGrafter"/>
</dbReference>
<keyword evidence="8" id="KW-0804">Transcription</keyword>
<proteinExistence type="predicted"/>
<keyword evidence="5" id="KW-0862">Zinc</keyword>
<feature type="compositionally biased region" description="Basic and acidic residues" evidence="11">
    <location>
        <begin position="127"/>
        <end position="146"/>
    </location>
</feature>
<dbReference type="GO" id="GO:0008544">
    <property type="term" value="P:epidermis development"/>
    <property type="evidence" value="ECO:0007669"/>
    <property type="project" value="TreeGrafter"/>
</dbReference>
<name>A0A9Q0IJN2_9TELE</name>
<keyword evidence="3" id="KW-0863">Zinc-finger</keyword>
<feature type="domain" description="Zinc finger protein 750-like zinc finger" evidence="12">
    <location>
        <begin position="7"/>
        <end position="58"/>
    </location>
</feature>
<evidence type="ECO:0000313" key="13">
    <source>
        <dbReference type="EMBL" id="KAJ3601269.1"/>
    </source>
</evidence>
<feature type="compositionally biased region" description="Pro residues" evidence="11">
    <location>
        <begin position="577"/>
        <end position="587"/>
    </location>
</feature>
<organism evidence="13 14">
    <name type="scientific">Muraenolepis orangiensis</name>
    <name type="common">Patagonian moray cod</name>
    <dbReference type="NCBI Taxonomy" id="630683"/>
    <lineage>
        <taxon>Eukaryota</taxon>
        <taxon>Metazoa</taxon>
        <taxon>Chordata</taxon>
        <taxon>Craniata</taxon>
        <taxon>Vertebrata</taxon>
        <taxon>Euteleostomi</taxon>
        <taxon>Actinopterygii</taxon>
        <taxon>Neopterygii</taxon>
        <taxon>Teleostei</taxon>
        <taxon>Neoteleostei</taxon>
        <taxon>Acanthomorphata</taxon>
        <taxon>Zeiogadaria</taxon>
        <taxon>Gadariae</taxon>
        <taxon>Gadiformes</taxon>
        <taxon>Muraenolepidoidei</taxon>
        <taxon>Muraenolepididae</taxon>
        <taxon>Muraenolepis</taxon>
    </lineage>
</organism>
<dbReference type="GO" id="GO:0030154">
    <property type="term" value="P:cell differentiation"/>
    <property type="evidence" value="ECO:0007669"/>
    <property type="project" value="UniProtKB-KW"/>
</dbReference>
<feature type="compositionally biased region" description="Basic and acidic residues" evidence="11">
    <location>
        <begin position="339"/>
        <end position="349"/>
    </location>
</feature>
<feature type="compositionally biased region" description="Basic residues" evidence="11">
    <location>
        <begin position="613"/>
        <end position="630"/>
    </location>
</feature>
<feature type="compositionally biased region" description="Polar residues" evidence="11">
    <location>
        <begin position="157"/>
        <end position="173"/>
    </location>
</feature>
<keyword evidence="7" id="KW-0010">Activator</keyword>
<dbReference type="InterPro" id="IPR039064">
    <property type="entry name" value="ZNF750_Znf"/>
</dbReference>
<evidence type="ECO:0000256" key="3">
    <source>
        <dbReference type="ARBA" id="ARBA00022771"/>
    </source>
</evidence>
<dbReference type="PANTHER" id="PTHR14678">
    <property type="entry name" value="PROLINE-RICH PROTEIN 35-RELATED"/>
    <property type="match status" value="1"/>
</dbReference>
<dbReference type="AlphaFoldDB" id="A0A9Q0IJN2"/>
<keyword evidence="2" id="KW-0479">Metal-binding</keyword>
<protein>
    <recommendedName>
        <fullName evidence="10">Zinc finger protein 750</fullName>
    </recommendedName>
</protein>